<dbReference type="OrthoDB" id="182273at2"/>
<keyword evidence="1" id="KW-0732">Signal</keyword>
<comment type="caution">
    <text evidence="2">The sequence shown here is derived from an EMBL/GenBank/DDBJ whole genome shotgun (WGS) entry which is preliminary data.</text>
</comment>
<evidence type="ECO:0000313" key="2">
    <source>
        <dbReference type="EMBL" id="EEF60051.1"/>
    </source>
</evidence>
<sequence precursor="true">MRISTYPAVVRNMMLVAIASMFANHVQRILAADQTSSTSKLEQFDHDPGWEGYNNHNVPKDARMVKQDFGYSKTQFANKNPGEIGGCIQRASTPASYAAPLTPARTLDDKLTASGTFAASSGKGGGVFFGFFNSQQPGGSGRPISSLGLDLGFKRNGGRLAVRLISSGNQSCGTFITPFLPGKFRPTPIKLDGTRYHWTLDYDPQAAGGNGRFTFTLHSDTHKTEDYGPLPENFQQEAQARFPNTTTFTVDLPPELRKEGATFDRFGLCNMTKAGGAMNMFFGDLEYDGQVQDLSKDPGWIGVGNRTNFEDHEMVGAHEYGYSAKTSFAGGSPGEVGGMLWRGLPFSFYADRVGPLNLEHRLEASGKVKLVTAGPDSDIFLGWFNSSAKDKSAGVAENFVGIHVGGPTRVGHYFIPVLTTAKGEKSVVKRGPVIKPGKTFDWSLVYDPAANAGNGEMRVTLGTESVTLALKPEQKNQGASLDRFGFFTSTTGGQMVKIYLDDLKYTVR</sequence>
<proteinExistence type="predicted"/>
<protein>
    <submittedName>
        <fullName evidence="2">Uncharacterized protein</fullName>
    </submittedName>
</protein>
<gene>
    <name evidence="2" type="ORF">Cflav_PD3110</name>
</gene>
<dbReference type="RefSeq" id="WP_007415983.1">
    <property type="nucleotide sequence ID" value="NZ_ABOX02000021.1"/>
</dbReference>
<dbReference type="Proteomes" id="UP000003688">
    <property type="component" value="Unassembled WGS sequence"/>
</dbReference>
<name>B9XJJ0_PEDPL</name>
<evidence type="ECO:0000313" key="3">
    <source>
        <dbReference type="Proteomes" id="UP000003688"/>
    </source>
</evidence>
<keyword evidence="3" id="KW-1185">Reference proteome</keyword>
<organism evidence="2 3">
    <name type="scientific">Pedosphaera parvula (strain Ellin514)</name>
    <dbReference type="NCBI Taxonomy" id="320771"/>
    <lineage>
        <taxon>Bacteria</taxon>
        <taxon>Pseudomonadati</taxon>
        <taxon>Verrucomicrobiota</taxon>
        <taxon>Pedosphaerae</taxon>
        <taxon>Pedosphaerales</taxon>
        <taxon>Pedosphaeraceae</taxon>
        <taxon>Pedosphaera</taxon>
    </lineage>
</organism>
<accession>B9XJJ0</accession>
<evidence type="ECO:0000256" key="1">
    <source>
        <dbReference type="SAM" id="SignalP"/>
    </source>
</evidence>
<feature type="signal peptide" evidence="1">
    <location>
        <begin position="1"/>
        <end position="19"/>
    </location>
</feature>
<dbReference type="AlphaFoldDB" id="B9XJJ0"/>
<feature type="chain" id="PRO_5002893052" evidence="1">
    <location>
        <begin position="20"/>
        <end position="508"/>
    </location>
</feature>
<dbReference type="EMBL" id="ABOX02000021">
    <property type="protein sequence ID" value="EEF60051.1"/>
    <property type="molecule type" value="Genomic_DNA"/>
</dbReference>
<reference evidence="2 3" key="1">
    <citation type="journal article" date="2011" name="J. Bacteriol.">
        <title>Genome sequence of 'Pedosphaera parvula' Ellin514, an aerobic Verrucomicrobial isolate from pasture soil.</title>
        <authorList>
            <person name="Kant R."/>
            <person name="van Passel M.W."/>
            <person name="Sangwan P."/>
            <person name="Palva A."/>
            <person name="Lucas S."/>
            <person name="Copeland A."/>
            <person name="Lapidus A."/>
            <person name="Glavina Del Rio T."/>
            <person name="Dalin E."/>
            <person name="Tice H."/>
            <person name="Bruce D."/>
            <person name="Goodwin L."/>
            <person name="Pitluck S."/>
            <person name="Chertkov O."/>
            <person name="Larimer F.W."/>
            <person name="Land M.L."/>
            <person name="Hauser L."/>
            <person name="Brettin T.S."/>
            <person name="Detter J.C."/>
            <person name="Han S."/>
            <person name="de Vos W.M."/>
            <person name="Janssen P.H."/>
            <person name="Smidt H."/>
        </authorList>
    </citation>
    <scope>NUCLEOTIDE SEQUENCE [LARGE SCALE GENOMIC DNA]</scope>
    <source>
        <strain evidence="2 3">Ellin514</strain>
    </source>
</reference>